<reference evidence="4" key="1">
    <citation type="journal article" date="2022" name="New Phytol.">
        <title>Evolutionary transition to the ectomycorrhizal habit in the genomes of a hyperdiverse lineage of mushroom-forming fungi.</title>
        <authorList>
            <person name="Looney B."/>
            <person name="Miyauchi S."/>
            <person name="Morin E."/>
            <person name="Drula E."/>
            <person name="Courty P.E."/>
            <person name="Kohler A."/>
            <person name="Kuo A."/>
            <person name="LaButti K."/>
            <person name="Pangilinan J."/>
            <person name="Lipzen A."/>
            <person name="Riley R."/>
            <person name="Andreopoulos W."/>
            <person name="He G."/>
            <person name="Johnson J."/>
            <person name="Nolan M."/>
            <person name="Tritt A."/>
            <person name="Barry K.W."/>
            <person name="Grigoriev I.V."/>
            <person name="Nagy L.G."/>
            <person name="Hibbett D."/>
            <person name="Henrissat B."/>
            <person name="Matheny P.B."/>
            <person name="Labbe J."/>
            <person name="Martin F.M."/>
        </authorList>
    </citation>
    <scope>NUCLEOTIDE SEQUENCE</scope>
    <source>
        <strain evidence="4">BPL690</strain>
    </source>
</reference>
<feature type="region of interest" description="Disordered" evidence="3">
    <location>
        <begin position="204"/>
        <end position="302"/>
    </location>
</feature>
<gene>
    <name evidence="4" type="ORF">B0F90DRAFT_17268</name>
</gene>
<evidence type="ECO:0000256" key="2">
    <source>
        <dbReference type="SAM" id="Coils"/>
    </source>
</evidence>
<feature type="coiled-coil region" evidence="2">
    <location>
        <begin position="543"/>
        <end position="570"/>
    </location>
</feature>
<dbReference type="GO" id="GO:0005768">
    <property type="term" value="C:endosome"/>
    <property type="evidence" value="ECO:0007669"/>
    <property type="project" value="TreeGrafter"/>
</dbReference>
<evidence type="ECO:0000256" key="1">
    <source>
        <dbReference type="ARBA" id="ARBA00023054"/>
    </source>
</evidence>
<evidence type="ECO:0000256" key="3">
    <source>
        <dbReference type="SAM" id="MobiDB-lite"/>
    </source>
</evidence>
<accession>A0AAD4QT51</accession>
<feature type="compositionally biased region" description="Low complexity" evidence="3">
    <location>
        <begin position="233"/>
        <end position="245"/>
    </location>
</feature>
<sequence>MEIDMGHETHRTSSSDGYLTPHLLRHITRIQVRNFTPFPARDALASALTQPSEQSQFTSYGSLSDDLDVALARKRSRRTSSSSVITVKSQGLDSHTNEESRAVGFVPPPELKARKRTVSRVSARESPTSFGSGSHPPLSGAGTVPRVTRPRTSSITSSISGKGMPPTATHWQQKTLEKVLRSRLVETFITVTVPSSLEYARGLAKHSTPVSSPAPARRPNSRESPASNRKLHSPQSSQSRSVSGSTEEQLLKRASRTSTAISTDELAPAPISSNRKVVVSPSKLNGNGNPPKSKPQVSQVRADPEIRTVPNFISAIHNPSTNPDFALEINDFSNWTDPSATYMAVQLWARLHPNVVGKEKGKEKMSGEVDVIDWRIAGKWDICLTNLVPLPDEIAMRLSTLPSNTLLLTLSPPGKTFYLPVASSLEPTRSPSPSSGYNSDPEVHISGTLLASGSAMPRRKDISLPRTKVRQSRAEYATTSSWPDLVKLVNLQCAIIDKQESLSKIIQTVDALFAPPDASWLIRDISEREAKVADWRAAEDQVIVETETLLERIRQRKEELKRRREVLTLARVMLSEDIAAEAFTEQELSRARSSVVDLQRRIRPIRVTVISTLTSLFPIDLISGSDLLFGILNVPLPIPLGATDPAPPLSLPTYKEVNEESVATALAYAALVVQLLAMYLGKMLVYPITFAEAGV</sequence>
<keyword evidence="5" id="KW-1185">Reference proteome</keyword>
<dbReference type="GO" id="GO:0000149">
    <property type="term" value="F:SNARE binding"/>
    <property type="evidence" value="ECO:0007669"/>
    <property type="project" value="TreeGrafter"/>
</dbReference>
<feature type="compositionally biased region" description="Low complexity" evidence="3">
    <location>
        <begin position="79"/>
        <end position="89"/>
    </location>
</feature>
<feature type="compositionally biased region" description="Polar residues" evidence="3">
    <location>
        <begin position="282"/>
        <end position="299"/>
    </location>
</feature>
<dbReference type="PANTHER" id="PTHR15157">
    <property type="entry name" value="UV RADIATION RESISTANCE-ASSOCIATED GENE PROTEIN"/>
    <property type="match status" value="1"/>
</dbReference>
<evidence type="ECO:0000313" key="4">
    <source>
        <dbReference type="EMBL" id="KAI0307500.1"/>
    </source>
</evidence>
<feature type="region of interest" description="Disordered" evidence="3">
    <location>
        <begin position="75"/>
        <end position="171"/>
    </location>
</feature>
<organism evidence="4 5">
    <name type="scientific">Multifurca ochricompacta</name>
    <dbReference type="NCBI Taxonomy" id="376703"/>
    <lineage>
        <taxon>Eukaryota</taxon>
        <taxon>Fungi</taxon>
        <taxon>Dikarya</taxon>
        <taxon>Basidiomycota</taxon>
        <taxon>Agaricomycotina</taxon>
        <taxon>Agaricomycetes</taxon>
        <taxon>Russulales</taxon>
        <taxon>Russulaceae</taxon>
        <taxon>Multifurca</taxon>
    </lineage>
</organism>
<comment type="caution">
    <text evidence="4">The sequence shown here is derived from an EMBL/GenBank/DDBJ whole genome shotgun (WGS) entry which is preliminary data.</text>
</comment>
<name>A0AAD4QT51_9AGAM</name>
<proteinExistence type="predicted"/>
<evidence type="ECO:0000313" key="5">
    <source>
        <dbReference type="Proteomes" id="UP001203297"/>
    </source>
</evidence>
<dbReference type="PANTHER" id="PTHR15157:SF5">
    <property type="entry name" value="UV RADIATION RESISTANCE-ASSOCIATED GENE PROTEIN"/>
    <property type="match status" value="1"/>
</dbReference>
<dbReference type="GO" id="GO:0000323">
    <property type="term" value="C:lytic vacuole"/>
    <property type="evidence" value="ECO:0007669"/>
    <property type="project" value="TreeGrafter"/>
</dbReference>
<dbReference type="EMBL" id="WTXG01000001">
    <property type="protein sequence ID" value="KAI0307500.1"/>
    <property type="molecule type" value="Genomic_DNA"/>
</dbReference>
<dbReference type="GO" id="GO:0035493">
    <property type="term" value="P:SNARE complex assembly"/>
    <property type="evidence" value="ECO:0007669"/>
    <property type="project" value="TreeGrafter"/>
</dbReference>
<dbReference type="AlphaFoldDB" id="A0AAD4QT51"/>
<dbReference type="Proteomes" id="UP001203297">
    <property type="component" value="Unassembled WGS sequence"/>
</dbReference>
<protein>
    <submittedName>
        <fullName evidence="4">Uncharacterized protein</fullName>
    </submittedName>
</protein>
<keyword evidence="1 2" id="KW-0175">Coiled coil</keyword>